<feature type="compositionally biased region" description="Pro residues" evidence="1">
    <location>
        <begin position="147"/>
        <end position="157"/>
    </location>
</feature>
<dbReference type="Proteomes" id="UP000601435">
    <property type="component" value="Unassembled WGS sequence"/>
</dbReference>
<protein>
    <recommendedName>
        <fullName evidence="4">C3H1-type domain-containing protein</fullName>
    </recommendedName>
</protein>
<dbReference type="OrthoDB" id="10479811at2759"/>
<feature type="non-terminal residue" evidence="2">
    <location>
        <position position="609"/>
    </location>
</feature>
<feature type="compositionally biased region" description="Low complexity" evidence="1">
    <location>
        <begin position="45"/>
        <end position="60"/>
    </location>
</feature>
<evidence type="ECO:0000313" key="2">
    <source>
        <dbReference type="EMBL" id="CAE7768333.1"/>
    </source>
</evidence>
<evidence type="ECO:0000313" key="3">
    <source>
        <dbReference type="Proteomes" id="UP000601435"/>
    </source>
</evidence>
<comment type="caution">
    <text evidence="2">The sequence shown here is derived from an EMBL/GenBank/DDBJ whole genome shotgun (WGS) entry which is preliminary data.</text>
</comment>
<feature type="compositionally biased region" description="Low complexity" evidence="1">
    <location>
        <begin position="560"/>
        <end position="569"/>
    </location>
</feature>
<feature type="compositionally biased region" description="Low complexity" evidence="1">
    <location>
        <begin position="496"/>
        <end position="512"/>
    </location>
</feature>
<reference evidence="2" key="1">
    <citation type="submission" date="2021-02" db="EMBL/GenBank/DDBJ databases">
        <authorList>
            <person name="Dougan E. K."/>
            <person name="Rhodes N."/>
            <person name="Thang M."/>
            <person name="Chan C."/>
        </authorList>
    </citation>
    <scope>NUCLEOTIDE SEQUENCE</scope>
</reference>
<sequence>MASAGSDMQFHMVQVRNTFLEVQTSEDLRAQDVGPKSIRPRRSKSWSGSSSSNSCHENSSGDAEKEQWFSVTVSGQAHHSVFDETLPQEKVSQLRLISGHATAFLTPWNSSSSSALDPDSWENAMQEFKNPWESAMHEFQSSSPSPRRLPPPPPPPRDGAQVVPAVQLRIEEQINDDYQPQYGQSIGAKGHGRGKCTPCTRILVRPGCEFGSRCMFCHLEHSDQMDSRKNRHRPCKAARQQHKQTIQKVYEEYKDNPEKKKKALEKIAGASPYMRSLLKSLGEKDEEEVLAHLARADEALPAPKVPGLQPADDVRPSSASSEDPADKKSKRTTIHIHVRRGLGLGASDESKTYIGGNSLVQKPVAEPGSDNAHASPPFSCPTSKVRRRRYEEFGYTPGPVMGLLECCREEAPSHFDSTWFLSDAPPDGSLITLFQVNLVTQAAGTYTDRRVHSAMFLTKRQPKPKARIRMLQVRNTFLEVQTQEDVDRKSVRPRSKSWSGSSSSNSCHENSSADAEKEQWFSVAAGGQAHHSVFDENSFSSSSSALESESWDHALHEFKSSSSASSRRQPPAPRDDAQAAQAVQSRMEAIEGLLDDDYQPEYGQSVGAK</sequence>
<evidence type="ECO:0008006" key="4">
    <source>
        <dbReference type="Google" id="ProtNLM"/>
    </source>
</evidence>
<feature type="region of interest" description="Disordered" evidence="1">
    <location>
        <begin position="24"/>
        <end position="63"/>
    </location>
</feature>
<name>A0A812Y7M0_9DINO</name>
<keyword evidence="3" id="KW-1185">Reference proteome</keyword>
<feature type="region of interest" description="Disordered" evidence="1">
    <location>
        <begin position="135"/>
        <end position="160"/>
    </location>
</feature>
<accession>A0A812Y7M0</accession>
<organism evidence="2 3">
    <name type="scientific">Symbiodinium necroappetens</name>
    <dbReference type="NCBI Taxonomy" id="1628268"/>
    <lineage>
        <taxon>Eukaryota</taxon>
        <taxon>Sar</taxon>
        <taxon>Alveolata</taxon>
        <taxon>Dinophyceae</taxon>
        <taxon>Suessiales</taxon>
        <taxon>Symbiodiniaceae</taxon>
        <taxon>Symbiodinium</taxon>
    </lineage>
</organism>
<feature type="region of interest" description="Disordered" evidence="1">
    <location>
        <begin position="556"/>
        <end position="609"/>
    </location>
</feature>
<proteinExistence type="predicted"/>
<feature type="region of interest" description="Disordered" evidence="1">
    <location>
        <begin position="483"/>
        <end position="514"/>
    </location>
</feature>
<dbReference type="EMBL" id="CAJNJA010040686">
    <property type="protein sequence ID" value="CAE7768333.1"/>
    <property type="molecule type" value="Genomic_DNA"/>
</dbReference>
<gene>
    <name evidence="2" type="ORF">SNEC2469_LOCUS22428</name>
</gene>
<feature type="region of interest" description="Disordered" evidence="1">
    <location>
        <begin position="300"/>
        <end position="333"/>
    </location>
</feature>
<evidence type="ECO:0000256" key="1">
    <source>
        <dbReference type="SAM" id="MobiDB-lite"/>
    </source>
</evidence>
<dbReference type="AlphaFoldDB" id="A0A812Y7M0"/>